<evidence type="ECO:0000256" key="7">
    <source>
        <dbReference type="ARBA" id="ARBA00023145"/>
    </source>
</evidence>
<organism evidence="17 18">
    <name type="scientific">Crassostrea virginica</name>
    <name type="common">Eastern oyster</name>
    <dbReference type="NCBI Taxonomy" id="6565"/>
    <lineage>
        <taxon>Eukaryota</taxon>
        <taxon>Metazoa</taxon>
        <taxon>Spiralia</taxon>
        <taxon>Lophotrochozoa</taxon>
        <taxon>Mollusca</taxon>
        <taxon>Bivalvia</taxon>
        <taxon>Autobranchia</taxon>
        <taxon>Pteriomorphia</taxon>
        <taxon>Ostreida</taxon>
        <taxon>Ostreoidea</taxon>
        <taxon>Ostreidae</taxon>
        <taxon>Crassostrea</taxon>
    </lineage>
</organism>
<evidence type="ECO:0000256" key="12">
    <source>
        <dbReference type="RuleBase" id="RU361183"/>
    </source>
</evidence>
<evidence type="ECO:0000259" key="16">
    <source>
        <dbReference type="PROSITE" id="PS51864"/>
    </source>
</evidence>
<gene>
    <name evidence="18" type="primary">LOC111102520</name>
</gene>
<evidence type="ECO:0000256" key="8">
    <source>
        <dbReference type="ARBA" id="ARBA00023157"/>
    </source>
</evidence>
<dbReference type="PANTHER" id="PTHR10127">
    <property type="entry name" value="DISCOIDIN, CUB, EGF, LAMININ , AND ZINC METALLOPROTEASE DOMAIN CONTAINING"/>
    <property type="match status" value="1"/>
</dbReference>
<comment type="cofactor">
    <cofactor evidence="11 12">
        <name>Zn(2+)</name>
        <dbReference type="ChEBI" id="CHEBI:29105"/>
    </cofactor>
    <text evidence="11 12">Binds 1 zinc ion per subunit.</text>
</comment>
<sequence length="764" mass="85203">MRCMVVVLVFCLTIVTSKRHNHGPENNIKNDTKDEMEPPQTSAMDIIISANKESGILKNLQEGDIIKPSSRKKRNAIRVGIWKWEKNIIPYVIEKNGISNEGVAAIQSAINKYNQVQSCVKWIPWTTEDDYVIIRNGDGCYSSIGRDSGPQNLVLGSSCYYEGVILHEMNHAVGFFHEQSRYDRDDYIFVNWENVQDDKTRDFTKQQRNIMDTLGTVYDYGSIMHYSATTFSKNGRPTLVAKYNTQGTMGQRFGLSEMDIWKIEKLYGCVSGDPPLPKWKQLAQATTTLSQSTMETDGLTSSIPGHVTHTHTPSSVPYSHTASTKSSSSSSSPSTTSSSTTATTTITTTKKPCPEEINLPNGIPGRVQDFQVVLIENTLRVFWTPPCTTVQLTGYRLTVKNGQQHSTITIAPNRQSHYIYTANHPGTRYEMTVTALSPYGSGATSPAISTVSACGHDIVLPPNGKIGSVHSPYFLSEYYEPDVACLWNVKASKGQRLKIKFDAINLSDNSGSCTYDYVMINSVRFCRAAPKGGFYITVDRDAKIIFRSAPGNAVKHGGFNFSIEAIDTQPKVKQVINKSGVIGLQWESPANTKNTSYGHILKYRIFPEVNQEVIRLAPGLHEFVFPTGNNIGRQYEIELSTVTSQEECRPIMYTVRSACGHNVTVNSTGRIQNPQLSGHYQPDVVCIWHFNSYQGHGYRLRVLTLGVETSPNCEHDFLSINSQKYCDSSQISQHTLVYNESVKVVFQSNGSIQKNGFIMQYEMV</sequence>
<evidence type="ECO:0000256" key="10">
    <source>
        <dbReference type="PROSITE-ProRule" id="PRU00059"/>
    </source>
</evidence>
<dbReference type="InterPro" id="IPR000859">
    <property type="entry name" value="CUB_dom"/>
</dbReference>
<keyword evidence="9" id="KW-0325">Glycoprotein</keyword>
<accession>A0A8B8AIM3</accession>
<dbReference type="KEGG" id="cvn:111102520"/>
<dbReference type="RefSeq" id="XP_022291020.1">
    <property type="nucleotide sequence ID" value="XM_022435312.1"/>
</dbReference>
<feature type="binding site" evidence="11">
    <location>
        <position position="171"/>
    </location>
    <ligand>
        <name>Zn(2+)</name>
        <dbReference type="ChEBI" id="CHEBI:29105"/>
        <note>catalytic</note>
    </ligand>
</feature>
<feature type="domain" description="CUB" evidence="14">
    <location>
        <begin position="454"/>
        <end position="566"/>
    </location>
</feature>
<evidence type="ECO:0000313" key="18">
    <source>
        <dbReference type="RefSeq" id="XP_022291020.1"/>
    </source>
</evidence>
<evidence type="ECO:0000313" key="17">
    <source>
        <dbReference type="Proteomes" id="UP000694844"/>
    </source>
</evidence>
<dbReference type="SUPFAM" id="SSF55486">
    <property type="entry name" value="Metalloproteases ('zincins'), catalytic domain"/>
    <property type="match status" value="1"/>
</dbReference>
<evidence type="ECO:0000256" key="11">
    <source>
        <dbReference type="PROSITE-ProRule" id="PRU01211"/>
    </source>
</evidence>
<dbReference type="Gene3D" id="2.60.120.290">
    <property type="entry name" value="Spermadhesin, CUB domain"/>
    <property type="match status" value="2"/>
</dbReference>
<evidence type="ECO:0000256" key="13">
    <source>
        <dbReference type="SAM" id="MobiDB-lite"/>
    </source>
</evidence>
<keyword evidence="2 11" id="KW-0479">Metal-binding</keyword>
<dbReference type="InterPro" id="IPR035914">
    <property type="entry name" value="Sperma_CUB_dom_sf"/>
</dbReference>
<dbReference type="SMART" id="SM00235">
    <property type="entry name" value="ZnMc"/>
    <property type="match status" value="1"/>
</dbReference>
<name>A0A8B8AIM3_CRAVI</name>
<dbReference type="FunFam" id="3.40.390.10:FF:000015">
    <property type="entry name" value="Meprin A subunit"/>
    <property type="match status" value="1"/>
</dbReference>
<protein>
    <recommendedName>
        <fullName evidence="12">Metalloendopeptidase</fullName>
        <ecNumber evidence="12">3.4.24.-</ecNumber>
    </recommendedName>
</protein>
<dbReference type="OrthoDB" id="291007at2759"/>
<dbReference type="SMART" id="SM00042">
    <property type="entry name" value="CUB"/>
    <property type="match status" value="2"/>
</dbReference>
<dbReference type="Pfam" id="PF00041">
    <property type="entry name" value="fn3"/>
    <property type="match status" value="1"/>
</dbReference>
<dbReference type="GeneID" id="111102520"/>
<reference evidence="18" key="2">
    <citation type="submission" date="2025-08" db="UniProtKB">
        <authorList>
            <consortium name="RefSeq"/>
        </authorList>
    </citation>
    <scope>IDENTIFICATION</scope>
    <source>
        <tissue evidence="18">Whole sample</tissue>
    </source>
</reference>
<dbReference type="PRINTS" id="PR00480">
    <property type="entry name" value="ASTACIN"/>
</dbReference>
<dbReference type="PROSITE" id="PS01180">
    <property type="entry name" value="CUB"/>
    <property type="match status" value="2"/>
</dbReference>
<keyword evidence="3 12" id="KW-0732">Signal</keyword>
<dbReference type="SUPFAM" id="SSF49265">
    <property type="entry name" value="Fibronectin type III"/>
    <property type="match status" value="1"/>
</dbReference>
<keyword evidence="6 11" id="KW-0482">Metalloprotease</keyword>
<feature type="compositionally biased region" description="Low complexity" evidence="13">
    <location>
        <begin position="321"/>
        <end position="351"/>
    </location>
</feature>
<feature type="domain" description="Peptidase M12A" evidence="16">
    <location>
        <begin position="75"/>
        <end position="270"/>
    </location>
</feature>
<dbReference type="InterPro" id="IPR013783">
    <property type="entry name" value="Ig-like_fold"/>
</dbReference>
<evidence type="ECO:0000256" key="3">
    <source>
        <dbReference type="ARBA" id="ARBA00022729"/>
    </source>
</evidence>
<dbReference type="InterPro" id="IPR024079">
    <property type="entry name" value="MetalloPept_cat_dom_sf"/>
</dbReference>
<feature type="binding site" evidence="11">
    <location>
        <position position="167"/>
    </location>
    <ligand>
        <name>Zn(2+)</name>
        <dbReference type="ChEBI" id="CHEBI:29105"/>
        <note>catalytic</note>
    </ligand>
</feature>
<keyword evidence="5 11" id="KW-0862">Zinc</keyword>
<reference evidence="17" key="1">
    <citation type="submission" date="2024-06" db="UniProtKB">
        <authorList>
            <consortium name="RefSeq"/>
        </authorList>
    </citation>
    <scope>NUCLEOTIDE SEQUENCE [LARGE SCALE GENOMIC DNA]</scope>
</reference>
<keyword evidence="4 11" id="KW-0378">Hydrolase</keyword>
<evidence type="ECO:0000256" key="9">
    <source>
        <dbReference type="ARBA" id="ARBA00023180"/>
    </source>
</evidence>
<dbReference type="CDD" id="cd04280">
    <property type="entry name" value="ZnMc_astacin_like"/>
    <property type="match status" value="1"/>
</dbReference>
<evidence type="ECO:0000259" key="14">
    <source>
        <dbReference type="PROSITE" id="PS01180"/>
    </source>
</evidence>
<evidence type="ECO:0000256" key="1">
    <source>
        <dbReference type="ARBA" id="ARBA00022670"/>
    </source>
</evidence>
<dbReference type="CDD" id="cd00041">
    <property type="entry name" value="CUB"/>
    <property type="match status" value="2"/>
</dbReference>
<dbReference type="GO" id="GO:0008270">
    <property type="term" value="F:zinc ion binding"/>
    <property type="evidence" value="ECO:0007669"/>
    <property type="project" value="UniProtKB-UniRule"/>
</dbReference>
<feature type="chain" id="PRO_5034906938" description="Metalloendopeptidase" evidence="12">
    <location>
        <begin position="18"/>
        <end position="764"/>
    </location>
</feature>
<dbReference type="Gene3D" id="2.60.40.10">
    <property type="entry name" value="Immunoglobulins"/>
    <property type="match status" value="1"/>
</dbReference>
<dbReference type="InterPro" id="IPR036116">
    <property type="entry name" value="FN3_sf"/>
</dbReference>
<feature type="domain" description="CUB" evidence="14">
    <location>
        <begin position="659"/>
        <end position="764"/>
    </location>
</feature>
<keyword evidence="7" id="KW-0865">Zymogen</keyword>
<feature type="binding site" evidence="11">
    <location>
        <position position="177"/>
    </location>
    <ligand>
        <name>Zn(2+)</name>
        <dbReference type="ChEBI" id="CHEBI:29105"/>
        <note>catalytic</note>
    </ligand>
</feature>
<feature type="active site" evidence="11">
    <location>
        <position position="168"/>
    </location>
</feature>
<feature type="compositionally biased region" description="Polar residues" evidence="13">
    <location>
        <begin position="310"/>
        <end position="320"/>
    </location>
</feature>
<dbReference type="CDD" id="cd00063">
    <property type="entry name" value="FN3"/>
    <property type="match status" value="1"/>
</dbReference>
<dbReference type="SMART" id="SM00060">
    <property type="entry name" value="FN3"/>
    <property type="match status" value="1"/>
</dbReference>
<dbReference type="Gene3D" id="3.40.390.10">
    <property type="entry name" value="Collagenase (Catalytic Domain)"/>
    <property type="match status" value="1"/>
</dbReference>
<evidence type="ECO:0000256" key="4">
    <source>
        <dbReference type="ARBA" id="ARBA00022801"/>
    </source>
</evidence>
<dbReference type="GO" id="GO:0004222">
    <property type="term" value="F:metalloendopeptidase activity"/>
    <property type="evidence" value="ECO:0007669"/>
    <property type="project" value="UniProtKB-UniRule"/>
</dbReference>
<dbReference type="PROSITE" id="PS50853">
    <property type="entry name" value="FN3"/>
    <property type="match status" value="1"/>
</dbReference>
<dbReference type="Pfam" id="PF00431">
    <property type="entry name" value="CUB"/>
    <property type="match status" value="2"/>
</dbReference>
<dbReference type="InterPro" id="IPR006026">
    <property type="entry name" value="Peptidase_Metallo"/>
</dbReference>
<dbReference type="Pfam" id="PF01400">
    <property type="entry name" value="Astacin"/>
    <property type="match status" value="1"/>
</dbReference>
<feature type="disulfide bond" evidence="10">
    <location>
        <begin position="659"/>
        <end position="686"/>
    </location>
</feature>
<dbReference type="Proteomes" id="UP000694844">
    <property type="component" value="Chromosome 1"/>
</dbReference>
<keyword evidence="8 10" id="KW-1015">Disulfide bond</keyword>
<evidence type="ECO:0000256" key="5">
    <source>
        <dbReference type="ARBA" id="ARBA00022833"/>
    </source>
</evidence>
<dbReference type="GO" id="GO:0006508">
    <property type="term" value="P:proteolysis"/>
    <property type="evidence" value="ECO:0007669"/>
    <property type="project" value="UniProtKB-KW"/>
</dbReference>
<dbReference type="InterPro" id="IPR001506">
    <property type="entry name" value="Peptidase_M12A"/>
</dbReference>
<proteinExistence type="predicted"/>
<dbReference type="EC" id="3.4.24.-" evidence="12"/>
<feature type="domain" description="Fibronectin type-III" evidence="15">
    <location>
        <begin position="363"/>
        <end position="457"/>
    </location>
</feature>
<dbReference type="SUPFAM" id="SSF49854">
    <property type="entry name" value="Spermadhesin, CUB domain"/>
    <property type="match status" value="2"/>
</dbReference>
<feature type="region of interest" description="Disordered" evidence="13">
    <location>
        <begin position="290"/>
        <end position="360"/>
    </location>
</feature>
<dbReference type="InterPro" id="IPR034035">
    <property type="entry name" value="Astacin-like_dom"/>
</dbReference>
<evidence type="ECO:0000256" key="2">
    <source>
        <dbReference type="ARBA" id="ARBA00022723"/>
    </source>
</evidence>
<dbReference type="PROSITE" id="PS51864">
    <property type="entry name" value="ASTACIN"/>
    <property type="match status" value="1"/>
</dbReference>
<dbReference type="InterPro" id="IPR003961">
    <property type="entry name" value="FN3_dom"/>
</dbReference>
<dbReference type="AlphaFoldDB" id="A0A8B8AIM3"/>
<feature type="compositionally biased region" description="Polar residues" evidence="13">
    <location>
        <begin position="290"/>
        <end position="303"/>
    </location>
</feature>
<dbReference type="PANTHER" id="PTHR10127:SF780">
    <property type="entry name" value="METALLOENDOPEPTIDASE"/>
    <property type="match status" value="1"/>
</dbReference>
<feature type="signal peptide" evidence="12">
    <location>
        <begin position="1"/>
        <end position="17"/>
    </location>
</feature>
<keyword evidence="17" id="KW-1185">Reference proteome</keyword>
<evidence type="ECO:0000259" key="15">
    <source>
        <dbReference type="PROSITE" id="PS50853"/>
    </source>
</evidence>
<comment type="caution">
    <text evidence="10">Lacks conserved residue(s) required for the propagation of feature annotation.</text>
</comment>
<evidence type="ECO:0000256" key="6">
    <source>
        <dbReference type="ARBA" id="ARBA00023049"/>
    </source>
</evidence>
<keyword evidence="1 11" id="KW-0645">Protease</keyword>